<dbReference type="GO" id="GO:0016667">
    <property type="term" value="F:oxidoreductase activity, acting on a sulfur group of donors"/>
    <property type="evidence" value="ECO:0007669"/>
    <property type="project" value="InterPro"/>
</dbReference>
<gene>
    <name evidence="6" type="primary">yedY_6</name>
    <name evidence="6" type="ORF">GALL_264250</name>
</gene>
<name>A0A1J5R8G4_9ZZZZ</name>
<keyword evidence="4 6" id="KW-0560">Oxidoreductase</keyword>
<keyword evidence="1" id="KW-0500">Molybdenum</keyword>
<dbReference type="SUPFAM" id="SSF56524">
    <property type="entry name" value="Oxidoreductase molybdopterin-binding domain"/>
    <property type="match status" value="1"/>
</dbReference>
<keyword evidence="2" id="KW-0479">Metal-binding</keyword>
<evidence type="ECO:0000256" key="2">
    <source>
        <dbReference type="ARBA" id="ARBA00022723"/>
    </source>
</evidence>
<accession>A0A1J5R8G4</accession>
<dbReference type="GO" id="GO:0043546">
    <property type="term" value="F:molybdopterin cofactor binding"/>
    <property type="evidence" value="ECO:0007669"/>
    <property type="project" value="InterPro"/>
</dbReference>
<protein>
    <submittedName>
        <fullName evidence="6">Sulfoxide reductase catalytic subunit YedY</fullName>
        <ecNumber evidence="6">1.8.-.-</ecNumber>
    </submittedName>
</protein>
<keyword evidence="3" id="KW-0732">Signal</keyword>
<dbReference type="InterPro" id="IPR000572">
    <property type="entry name" value="OxRdtase_Mopterin-bd_dom"/>
</dbReference>
<sequence length="329" mass="37034">MSKRTQQGFEHPVASEITPQAVYRSRREWMRNVGLATLGSLAAASAAGAVEVAPQGRRPHLPASRNATYSTHEALTPYKDVTTYNNYYEFGTGKSDPARYAGALPTRPWTVVVDGLVHKPRTFGVEELLRLAPMEERVYRHRCVEAWSMVIPWIGYPLSRLLDAVQPAGSARFVEFHTLLDPTHMPGQNSDILQWPYVEGLRLDEAMHPLTLLSFGLYGELLPNQNGAPLRMVIPWKYGFKGAKSIVRVRLVDKQPVTSWMRAVPDWYGFYSNVNPAVSPQNWSQAQERRIGQGAYGGLFTPDIPTRLFNGYGDQVAHLYQGMDLTREF</sequence>
<reference evidence="6" key="1">
    <citation type="submission" date="2016-10" db="EMBL/GenBank/DDBJ databases">
        <title>Sequence of Gallionella enrichment culture.</title>
        <authorList>
            <person name="Poehlein A."/>
            <person name="Muehling M."/>
            <person name="Daniel R."/>
        </authorList>
    </citation>
    <scope>NUCLEOTIDE SEQUENCE</scope>
</reference>
<feature type="domain" description="Oxidoreductase molybdopterin-binding" evidence="5">
    <location>
        <begin position="107"/>
        <end position="260"/>
    </location>
</feature>
<dbReference type="HAMAP" id="MF_01206">
    <property type="entry name" value="MsrP"/>
    <property type="match status" value="1"/>
</dbReference>
<dbReference type="PANTHER" id="PTHR43032:SF3">
    <property type="entry name" value="PROTEIN-METHIONINE-SULFOXIDE REDUCTASE CATALYTIC SUBUNIT MSRP"/>
    <property type="match status" value="1"/>
</dbReference>
<dbReference type="InterPro" id="IPR036374">
    <property type="entry name" value="OxRdtase_Mopterin-bd_sf"/>
</dbReference>
<evidence type="ECO:0000313" key="6">
    <source>
        <dbReference type="EMBL" id="OIQ91650.1"/>
    </source>
</evidence>
<evidence type="ECO:0000259" key="5">
    <source>
        <dbReference type="Pfam" id="PF00174"/>
    </source>
</evidence>
<dbReference type="AlphaFoldDB" id="A0A1J5R8G4"/>
<proteinExistence type="inferred from homology"/>
<dbReference type="GO" id="GO:0030091">
    <property type="term" value="P:protein repair"/>
    <property type="evidence" value="ECO:0007669"/>
    <property type="project" value="InterPro"/>
</dbReference>
<evidence type="ECO:0000256" key="1">
    <source>
        <dbReference type="ARBA" id="ARBA00022505"/>
    </source>
</evidence>
<dbReference type="EC" id="1.8.-.-" evidence="6"/>
<dbReference type="PANTHER" id="PTHR43032">
    <property type="entry name" value="PROTEIN-METHIONINE-SULFOXIDE REDUCTASE"/>
    <property type="match status" value="1"/>
</dbReference>
<organism evidence="6">
    <name type="scientific">mine drainage metagenome</name>
    <dbReference type="NCBI Taxonomy" id="410659"/>
    <lineage>
        <taxon>unclassified sequences</taxon>
        <taxon>metagenomes</taxon>
        <taxon>ecological metagenomes</taxon>
    </lineage>
</organism>
<dbReference type="InterPro" id="IPR022867">
    <property type="entry name" value="MsrP"/>
</dbReference>
<evidence type="ECO:0000256" key="3">
    <source>
        <dbReference type="ARBA" id="ARBA00022729"/>
    </source>
</evidence>
<comment type="caution">
    <text evidence="6">The sequence shown here is derived from an EMBL/GenBank/DDBJ whole genome shotgun (WGS) entry which is preliminary data.</text>
</comment>
<dbReference type="Pfam" id="PF00174">
    <property type="entry name" value="Oxidored_molyb"/>
    <property type="match status" value="1"/>
</dbReference>
<dbReference type="NCBIfam" id="NF003767">
    <property type="entry name" value="PRK05363.1"/>
    <property type="match status" value="1"/>
</dbReference>
<evidence type="ECO:0000256" key="4">
    <source>
        <dbReference type="ARBA" id="ARBA00023002"/>
    </source>
</evidence>
<dbReference type="EMBL" id="MLJW01000253">
    <property type="protein sequence ID" value="OIQ91650.1"/>
    <property type="molecule type" value="Genomic_DNA"/>
</dbReference>
<dbReference type="Gene3D" id="3.90.420.10">
    <property type="entry name" value="Oxidoreductase, molybdopterin-binding domain"/>
    <property type="match status" value="1"/>
</dbReference>
<dbReference type="GO" id="GO:0046872">
    <property type="term" value="F:metal ion binding"/>
    <property type="evidence" value="ECO:0007669"/>
    <property type="project" value="UniProtKB-KW"/>
</dbReference>